<name>A0A919V2G3_9ACTN</name>
<dbReference type="PANTHER" id="PTHR44936">
    <property type="entry name" value="SENSOR PROTEIN CREC"/>
    <property type="match status" value="1"/>
</dbReference>
<gene>
    <name evidence="29" type="ORF">Sru01_02520</name>
</gene>
<dbReference type="RefSeq" id="WP_203981932.1">
    <property type="nucleotide sequence ID" value="NZ_BOOU01000003.1"/>
</dbReference>
<dbReference type="InterPro" id="IPR003660">
    <property type="entry name" value="HAMP_dom"/>
</dbReference>
<evidence type="ECO:0000256" key="9">
    <source>
        <dbReference type="ARBA" id="ARBA00022679"/>
    </source>
</evidence>
<evidence type="ECO:0000256" key="14">
    <source>
        <dbReference type="ARBA" id="ARBA00022840"/>
    </source>
</evidence>
<dbReference type="EC" id="2.7.13.3" evidence="6"/>
<evidence type="ECO:0000256" key="17">
    <source>
        <dbReference type="ARBA" id="ARBA00022989"/>
    </source>
</evidence>
<comment type="cofactor">
    <cofactor evidence="4">
        <name>a divalent metal cation</name>
        <dbReference type="ChEBI" id="CHEBI:60240"/>
    </cofactor>
</comment>
<evidence type="ECO:0000256" key="8">
    <source>
        <dbReference type="ARBA" id="ARBA00022553"/>
    </source>
</evidence>
<feature type="transmembrane region" description="Helical" evidence="26">
    <location>
        <begin position="504"/>
        <end position="528"/>
    </location>
</feature>
<dbReference type="Pfam" id="PF00672">
    <property type="entry name" value="HAMP"/>
    <property type="match status" value="1"/>
</dbReference>
<evidence type="ECO:0000256" key="22">
    <source>
        <dbReference type="ARBA" id="ARBA00023211"/>
    </source>
</evidence>
<evidence type="ECO:0000256" key="18">
    <source>
        <dbReference type="ARBA" id="ARBA00023012"/>
    </source>
</evidence>
<dbReference type="SMART" id="SM00304">
    <property type="entry name" value="HAMP"/>
    <property type="match status" value="1"/>
</dbReference>
<feature type="transmembrane region" description="Helical" evidence="26">
    <location>
        <begin position="919"/>
        <end position="937"/>
    </location>
</feature>
<evidence type="ECO:0000256" key="21">
    <source>
        <dbReference type="ARBA" id="ARBA00023136"/>
    </source>
</evidence>
<comment type="cofactor">
    <cofactor evidence="2">
        <name>Mn(2+)</name>
        <dbReference type="ChEBI" id="CHEBI:29035"/>
    </cofactor>
</comment>
<evidence type="ECO:0000313" key="29">
    <source>
        <dbReference type="EMBL" id="GII75270.1"/>
    </source>
</evidence>
<accession>A0A919V2G3</accession>
<feature type="compositionally biased region" description="Gly residues" evidence="25">
    <location>
        <begin position="532"/>
        <end position="545"/>
    </location>
</feature>
<comment type="catalytic activity">
    <reaction evidence="1">
        <text>ATP + protein L-histidine = ADP + protein N-phospho-L-histidine.</text>
        <dbReference type="EC" id="2.7.13.3"/>
    </reaction>
</comment>
<evidence type="ECO:0000256" key="10">
    <source>
        <dbReference type="ARBA" id="ARBA00022692"/>
    </source>
</evidence>
<comment type="subcellular location">
    <subcellularLocation>
        <location evidence="5">Cell membrane</location>
        <topology evidence="5">Multi-pass membrane protein</topology>
    </subcellularLocation>
</comment>
<sequence length="1031" mass="105284">MRPLDFLGRIKAKLGLLILLAVATAFAVNEYGRAAGVAGPLRMGLAALLSLVMVQVLAWGMTRPLREMAAAAQTIAKGRYGMRVRATSRDEVGELARAFNAMAADLGEVDRQRRELVANVSHELRTPIAGLQAVLENLVDGVSEPRPATLSTALAQTERLGRLVAQLLDLSRLDSGARTIEAEPVDLGALCEQAAREARLAREEVTVSVEVTAGLATRADPALLAQVLANLLDNAVRHSPHGGVVRLTGRPAGSGVRLAVADRGPGIPVAERARVFERFSRLDTARGADRGGAGLGLAIVKEIVELHGGSIGVAESRAGCHMAVDLPGRIMDMDAGTAAEPPPVARGLPAPTAAGREVPARLAGEPGEPAGGPPAPAGVAGPVAAEPPAAPGAAGRPSATDRPPAPGMDPPAAPDVGRSPVPGADGPPAPGAGRSPAAWADRLVAARADRPVAAGAGGPVAGGATGLGQDAARERALAGGSLGLACGFVVGVCVALFVDLLVGAFPGIVVLIVFSAGGGVLGTALGAAEGRGTPGGRPPSGGGPSGYVPPPLLPRPLLPETPPATLPLAAAVGLLAAVVLPEAPAGVGTFLVAVAAGAAVLPAARHRVTPWTAACGVLAYGVVAVVLLRDGGWLAGPALLGGFGLASLAVAGGGRGWLGVLLGGVSVAFAAVPVPWFLAAPLKRTAGRWRLRPLAAGLGLAALLTAVFGLLFASADPVFSALVERLVTTPEWATSVPVRLVMFAGFAALVGAATLVALRPVAEPAVPRPRRPVARGVWLPPLVAVDLLFAAFVALQLTTLFGGNRQVLRTAGLTYAEYARSGFFQLMTVSVLVLGIVAIAGLLAGEERRVLAATLGPLCVLTLVVLVSAWHRLGLYTDAYGLTRLRASVGATIWWLGAIFVMVLAAGVLRLAGRSPARLPRAVVLVTAVTFLAFAGWNPEQRIAETQIQARGVDRLDVRYLADLGADAVPVVDRLPEPARSCLLYRMAAAAPRDEGWAGWNLPRGRARELLRARPPLDPRYLRCEIGSAGT</sequence>
<feature type="transmembrane region" description="Helical" evidence="26">
    <location>
        <begin position="694"/>
        <end position="715"/>
    </location>
</feature>
<keyword evidence="21 26" id="KW-0472">Membrane</keyword>
<reference evidence="29" key="1">
    <citation type="submission" date="2021-01" db="EMBL/GenBank/DDBJ databases">
        <title>Whole genome shotgun sequence of Sphaerisporangium rufum NBRC 109079.</title>
        <authorList>
            <person name="Komaki H."/>
            <person name="Tamura T."/>
        </authorList>
    </citation>
    <scope>NUCLEOTIDE SEQUENCE</scope>
    <source>
        <strain evidence="29">NBRC 109079</strain>
    </source>
</reference>
<dbReference type="FunFam" id="3.30.565.10:FF:000006">
    <property type="entry name" value="Sensor histidine kinase WalK"/>
    <property type="match status" value="1"/>
</dbReference>
<dbReference type="PROSITE" id="PS50109">
    <property type="entry name" value="HIS_KIN"/>
    <property type="match status" value="1"/>
</dbReference>
<evidence type="ECO:0000256" key="25">
    <source>
        <dbReference type="SAM" id="MobiDB-lite"/>
    </source>
</evidence>
<feature type="region of interest" description="Disordered" evidence="25">
    <location>
        <begin position="529"/>
        <end position="554"/>
    </location>
</feature>
<dbReference type="InterPro" id="IPR025291">
    <property type="entry name" value="DUF4153"/>
</dbReference>
<feature type="domain" description="Histidine kinase" evidence="27">
    <location>
        <begin position="119"/>
        <end position="330"/>
    </location>
</feature>
<keyword evidence="30" id="KW-1185">Reference proteome</keyword>
<dbReference type="InterPro" id="IPR004358">
    <property type="entry name" value="Sig_transdc_His_kin-like_C"/>
</dbReference>
<evidence type="ECO:0000256" key="2">
    <source>
        <dbReference type="ARBA" id="ARBA00001936"/>
    </source>
</evidence>
<feature type="domain" description="HAMP" evidence="28">
    <location>
        <begin position="59"/>
        <end position="111"/>
    </location>
</feature>
<dbReference type="InterPro" id="IPR036097">
    <property type="entry name" value="HisK_dim/P_sf"/>
</dbReference>
<keyword evidence="7" id="KW-1003">Cell membrane</keyword>
<keyword evidence="8" id="KW-0597">Phosphoprotein</keyword>
<keyword evidence="13" id="KW-0378">Hydrolase</keyword>
<dbReference type="EMBL" id="BOOU01000003">
    <property type="protein sequence ID" value="GII75270.1"/>
    <property type="molecule type" value="Genomic_DNA"/>
</dbReference>
<dbReference type="SMART" id="SM00387">
    <property type="entry name" value="HATPase_c"/>
    <property type="match status" value="1"/>
</dbReference>
<evidence type="ECO:0000256" key="12">
    <source>
        <dbReference type="ARBA" id="ARBA00022777"/>
    </source>
</evidence>
<evidence type="ECO:0000256" key="26">
    <source>
        <dbReference type="SAM" id="Phobius"/>
    </source>
</evidence>
<keyword evidence="18" id="KW-0902">Two-component regulatory system</keyword>
<dbReference type="InterPro" id="IPR005467">
    <property type="entry name" value="His_kinase_dom"/>
</dbReference>
<dbReference type="CDD" id="cd06225">
    <property type="entry name" value="HAMP"/>
    <property type="match status" value="1"/>
</dbReference>
<dbReference type="Pfam" id="PF00512">
    <property type="entry name" value="HisKA"/>
    <property type="match status" value="1"/>
</dbReference>
<evidence type="ECO:0000256" key="6">
    <source>
        <dbReference type="ARBA" id="ARBA00012438"/>
    </source>
</evidence>
<dbReference type="CDD" id="cd00075">
    <property type="entry name" value="HATPase"/>
    <property type="match status" value="1"/>
</dbReference>
<keyword evidence="12" id="KW-0418">Kinase</keyword>
<dbReference type="Pfam" id="PF13687">
    <property type="entry name" value="DUF4153"/>
    <property type="match status" value="1"/>
</dbReference>
<dbReference type="GO" id="GO:0005509">
    <property type="term" value="F:calcium ion binding"/>
    <property type="evidence" value="ECO:0007669"/>
    <property type="project" value="UniProtKB-ARBA"/>
</dbReference>
<dbReference type="Proteomes" id="UP000655287">
    <property type="component" value="Unassembled WGS sequence"/>
</dbReference>
<evidence type="ECO:0000256" key="24">
    <source>
        <dbReference type="ARBA" id="ARBA00041776"/>
    </source>
</evidence>
<dbReference type="SUPFAM" id="SSF55874">
    <property type="entry name" value="ATPase domain of HSP90 chaperone/DNA topoisomerase II/histidine kinase"/>
    <property type="match status" value="1"/>
</dbReference>
<evidence type="ECO:0000256" key="23">
    <source>
        <dbReference type="ARBA" id="ARBA00040454"/>
    </source>
</evidence>
<keyword evidence="15" id="KW-0460">Magnesium</keyword>
<dbReference type="Pfam" id="PF02518">
    <property type="entry name" value="HATPase_c"/>
    <property type="match status" value="1"/>
</dbReference>
<keyword evidence="14" id="KW-0067">ATP-binding</keyword>
<feature type="transmembrane region" description="Helical" evidence="26">
    <location>
        <begin position="778"/>
        <end position="802"/>
    </location>
</feature>
<feature type="region of interest" description="Disordered" evidence="25">
    <location>
        <begin position="361"/>
        <end position="436"/>
    </location>
</feature>
<evidence type="ECO:0000256" key="15">
    <source>
        <dbReference type="ARBA" id="ARBA00022842"/>
    </source>
</evidence>
<dbReference type="PROSITE" id="PS50885">
    <property type="entry name" value="HAMP"/>
    <property type="match status" value="1"/>
</dbReference>
<dbReference type="Gene3D" id="1.10.287.130">
    <property type="match status" value="1"/>
</dbReference>
<protein>
    <recommendedName>
        <fullName evidence="23">Signal transduction histidine-protein kinase/phosphatase MprB</fullName>
        <ecNumber evidence="6">2.7.13.3</ecNumber>
    </recommendedName>
    <alternativeName>
        <fullName evidence="24">Mycobacterial persistence regulator B</fullName>
    </alternativeName>
</protein>
<dbReference type="InterPro" id="IPR003594">
    <property type="entry name" value="HATPase_dom"/>
</dbReference>
<evidence type="ECO:0000256" key="7">
    <source>
        <dbReference type="ARBA" id="ARBA00022475"/>
    </source>
</evidence>
<dbReference type="Gene3D" id="3.30.565.10">
    <property type="entry name" value="Histidine kinase-like ATPase, C-terminal domain"/>
    <property type="match status" value="1"/>
</dbReference>
<evidence type="ECO:0000256" key="13">
    <source>
        <dbReference type="ARBA" id="ARBA00022801"/>
    </source>
</evidence>
<organism evidence="29 30">
    <name type="scientific">Sphaerisporangium rufum</name>
    <dbReference type="NCBI Taxonomy" id="1381558"/>
    <lineage>
        <taxon>Bacteria</taxon>
        <taxon>Bacillati</taxon>
        <taxon>Actinomycetota</taxon>
        <taxon>Actinomycetes</taxon>
        <taxon>Streptosporangiales</taxon>
        <taxon>Streptosporangiaceae</taxon>
        <taxon>Sphaerisporangium</taxon>
    </lineage>
</organism>
<evidence type="ECO:0000259" key="28">
    <source>
        <dbReference type="PROSITE" id="PS50885"/>
    </source>
</evidence>
<evidence type="ECO:0000256" key="16">
    <source>
        <dbReference type="ARBA" id="ARBA00022912"/>
    </source>
</evidence>
<evidence type="ECO:0000313" key="30">
    <source>
        <dbReference type="Proteomes" id="UP000655287"/>
    </source>
</evidence>
<keyword evidence="19" id="KW-0346">Stress response</keyword>
<feature type="transmembrane region" description="Helical" evidence="26">
    <location>
        <begin position="893"/>
        <end position="912"/>
    </location>
</feature>
<dbReference type="InterPro" id="IPR036890">
    <property type="entry name" value="HATPase_C_sf"/>
</dbReference>
<keyword evidence="9" id="KW-0808">Transferase</keyword>
<dbReference type="GO" id="GO:0005524">
    <property type="term" value="F:ATP binding"/>
    <property type="evidence" value="ECO:0007669"/>
    <property type="project" value="UniProtKB-KW"/>
</dbReference>
<dbReference type="GO" id="GO:0004721">
    <property type="term" value="F:phosphoprotein phosphatase activity"/>
    <property type="evidence" value="ECO:0007669"/>
    <property type="project" value="UniProtKB-KW"/>
</dbReference>
<dbReference type="PANTHER" id="PTHR44936:SF9">
    <property type="entry name" value="SENSOR PROTEIN CREC"/>
    <property type="match status" value="1"/>
</dbReference>
<feature type="compositionally biased region" description="Low complexity" evidence="25">
    <location>
        <begin position="377"/>
        <end position="395"/>
    </location>
</feature>
<feature type="transmembrane region" description="Helical" evidence="26">
    <location>
        <begin position="476"/>
        <end position="498"/>
    </location>
</feature>
<keyword evidence="17 26" id="KW-1133">Transmembrane helix</keyword>
<dbReference type="CDD" id="cd00082">
    <property type="entry name" value="HisKA"/>
    <property type="match status" value="1"/>
</dbReference>
<evidence type="ECO:0000256" key="3">
    <source>
        <dbReference type="ARBA" id="ARBA00001946"/>
    </source>
</evidence>
<keyword evidence="22" id="KW-0464">Manganese</keyword>
<dbReference type="FunFam" id="1.10.287.130:FF:000001">
    <property type="entry name" value="Two-component sensor histidine kinase"/>
    <property type="match status" value="1"/>
</dbReference>
<feature type="transmembrane region" description="Helical" evidence="26">
    <location>
        <begin position="735"/>
        <end position="758"/>
    </location>
</feature>
<feature type="transmembrane region" description="Helical" evidence="26">
    <location>
        <begin position="850"/>
        <end position="873"/>
    </location>
</feature>
<feature type="transmembrane region" description="Helical" evidence="26">
    <location>
        <begin position="43"/>
        <end position="61"/>
    </location>
</feature>
<comment type="caution">
    <text evidence="29">The sequence shown here is derived from an EMBL/GenBank/DDBJ whole genome shotgun (WGS) entry which is preliminary data.</text>
</comment>
<keyword evidence="11" id="KW-0547">Nucleotide-binding</keyword>
<comment type="cofactor">
    <cofactor evidence="3">
        <name>Mg(2+)</name>
        <dbReference type="ChEBI" id="CHEBI:18420"/>
    </cofactor>
</comment>
<dbReference type="GO" id="GO:0000155">
    <property type="term" value="F:phosphorelay sensor kinase activity"/>
    <property type="evidence" value="ECO:0007669"/>
    <property type="project" value="InterPro"/>
</dbReference>
<dbReference type="AlphaFoldDB" id="A0A919V2G3"/>
<keyword evidence="20" id="KW-0843">Virulence</keyword>
<dbReference type="InterPro" id="IPR003661">
    <property type="entry name" value="HisK_dim/P_dom"/>
</dbReference>
<dbReference type="GO" id="GO:0005886">
    <property type="term" value="C:plasma membrane"/>
    <property type="evidence" value="ECO:0007669"/>
    <property type="project" value="UniProtKB-SubCell"/>
</dbReference>
<dbReference type="InterPro" id="IPR050980">
    <property type="entry name" value="2C_sensor_his_kinase"/>
</dbReference>
<feature type="transmembrane region" description="Helical" evidence="26">
    <location>
        <begin position="610"/>
        <end position="628"/>
    </location>
</feature>
<dbReference type="SUPFAM" id="SSF47384">
    <property type="entry name" value="Homodimeric domain of signal transducing histidine kinase"/>
    <property type="match status" value="1"/>
</dbReference>
<evidence type="ECO:0000256" key="20">
    <source>
        <dbReference type="ARBA" id="ARBA00023026"/>
    </source>
</evidence>
<evidence type="ECO:0000256" key="1">
    <source>
        <dbReference type="ARBA" id="ARBA00000085"/>
    </source>
</evidence>
<feature type="compositionally biased region" description="Pro residues" evidence="25">
    <location>
        <begin position="403"/>
        <end position="413"/>
    </location>
</feature>
<feature type="transmembrane region" description="Helical" evidence="26">
    <location>
        <begin position="585"/>
        <end position="604"/>
    </location>
</feature>
<evidence type="ECO:0000256" key="5">
    <source>
        <dbReference type="ARBA" id="ARBA00004651"/>
    </source>
</evidence>
<evidence type="ECO:0000259" key="27">
    <source>
        <dbReference type="PROSITE" id="PS50109"/>
    </source>
</evidence>
<evidence type="ECO:0000256" key="19">
    <source>
        <dbReference type="ARBA" id="ARBA00023016"/>
    </source>
</evidence>
<proteinExistence type="predicted"/>
<feature type="transmembrane region" description="Helical" evidence="26">
    <location>
        <begin position="633"/>
        <end position="651"/>
    </location>
</feature>
<evidence type="ECO:0000256" key="11">
    <source>
        <dbReference type="ARBA" id="ARBA00022741"/>
    </source>
</evidence>
<dbReference type="PRINTS" id="PR00344">
    <property type="entry name" value="BCTRLSENSOR"/>
</dbReference>
<keyword evidence="10 26" id="KW-0812">Transmembrane</keyword>
<keyword evidence="16" id="KW-0904">Protein phosphatase</keyword>
<feature type="transmembrane region" description="Helical" evidence="26">
    <location>
        <begin position="822"/>
        <end position="843"/>
    </location>
</feature>
<feature type="transmembrane region" description="Helical" evidence="26">
    <location>
        <begin position="657"/>
        <end position="682"/>
    </location>
</feature>
<dbReference type="SMART" id="SM00388">
    <property type="entry name" value="HisKA"/>
    <property type="match status" value="1"/>
</dbReference>
<evidence type="ECO:0000256" key="4">
    <source>
        <dbReference type="ARBA" id="ARBA00001968"/>
    </source>
</evidence>
<dbReference type="Gene3D" id="6.10.340.10">
    <property type="match status" value="1"/>
</dbReference>
<dbReference type="SUPFAM" id="SSF158472">
    <property type="entry name" value="HAMP domain-like"/>
    <property type="match status" value="1"/>
</dbReference>